<organism evidence="2">
    <name type="scientific">Tanacetum cinerariifolium</name>
    <name type="common">Dalmatian daisy</name>
    <name type="synonym">Chrysanthemum cinerariifolium</name>
    <dbReference type="NCBI Taxonomy" id="118510"/>
    <lineage>
        <taxon>Eukaryota</taxon>
        <taxon>Viridiplantae</taxon>
        <taxon>Streptophyta</taxon>
        <taxon>Embryophyta</taxon>
        <taxon>Tracheophyta</taxon>
        <taxon>Spermatophyta</taxon>
        <taxon>Magnoliopsida</taxon>
        <taxon>eudicotyledons</taxon>
        <taxon>Gunneridae</taxon>
        <taxon>Pentapetalae</taxon>
        <taxon>asterids</taxon>
        <taxon>campanulids</taxon>
        <taxon>Asterales</taxon>
        <taxon>Asteraceae</taxon>
        <taxon>Asteroideae</taxon>
        <taxon>Anthemideae</taxon>
        <taxon>Anthemidinae</taxon>
        <taxon>Tanacetum</taxon>
    </lineage>
</organism>
<comment type="caution">
    <text evidence="2">The sequence shown here is derived from an EMBL/GenBank/DDBJ whole genome shotgun (WGS) entry which is preliminary data.</text>
</comment>
<name>A0A699K6E5_TANCI</name>
<gene>
    <name evidence="2" type="ORF">Tci_650225</name>
</gene>
<reference evidence="2" key="1">
    <citation type="journal article" date="2019" name="Sci. Rep.">
        <title>Draft genome of Tanacetum cinerariifolium, the natural source of mosquito coil.</title>
        <authorList>
            <person name="Yamashiro T."/>
            <person name="Shiraishi A."/>
            <person name="Satake H."/>
            <person name="Nakayama K."/>
        </authorList>
    </citation>
    <scope>NUCLEOTIDE SEQUENCE</scope>
</reference>
<protein>
    <submittedName>
        <fullName evidence="2">Uncharacterized protein</fullName>
    </submittedName>
</protein>
<accession>A0A699K6E5</accession>
<feature type="compositionally biased region" description="Low complexity" evidence="1">
    <location>
        <begin position="177"/>
        <end position="189"/>
    </location>
</feature>
<evidence type="ECO:0000313" key="2">
    <source>
        <dbReference type="EMBL" id="GFA78253.1"/>
    </source>
</evidence>
<proteinExistence type="predicted"/>
<sequence length="211" mass="23192">MHPCGDGDMGVVAMVVDRQASDGRVAVVRMAAVGGDGWGYEGGGDDAGWWRELSVSKTNELIKEALPRMADDAVTQDRESAQTDNTVLNVHPTTSTSTATTTTFDLQHQLYLKMKPDLQAQVANPELWDVLKRKFVKSSASPGPCRIDTFRKRDHDDHQEDNAPSKGEKIAEIQKTSKGLKSASVSSSKQPVYISKTSTSERQQQQQEWDA</sequence>
<feature type="region of interest" description="Disordered" evidence="1">
    <location>
        <begin position="138"/>
        <end position="211"/>
    </location>
</feature>
<feature type="compositionally biased region" description="Basic and acidic residues" evidence="1">
    <location>
        <begin position="148"/>
        <end position="172"/>
    </location>
</feature>
<dbReference type="AlphaFoldDB" id="A0A699K6E5"/>
<dbReference type="EMBL" id="BKCJ010486954">
    <property type="protein sequence ID" value="GFA78253.1"/>
    <property type="molecule type" value="Genomic_DNA"/>
</dbReference>
<evidence type="ECO:0000256" key="1">
    <source>
        <dbReference type="SAM" id="MobiDB-lite"/>
    </source>
</evidence>